<dbReference type="GO" id="GO:0003677">
    <property type="term" value="F:DNA binding"/>
    <property type="evidence" value="ECO:0007669"/>
    <property type="project" value="UniProtKB-KW"/>
</dbReference>
<dbReference type="PRINTS" id="PR00040">
    <property type="entry name" value="HTHMERR"/>
</dbReference>
<dbReference type="SMART" id="SM00422">
    <property type="entry name" value="HTH_MERR"/>
    <property type="match status" value="1"/>
</dbReference>
<dbReference type="Pfam" id="PF13411">
    <property type="entry name" value="MerR_1"/>
    <property type="match status" value="1"/>
</dbReference>
<dbReference type="PANTHER" id="PTHR30204">
    <property type="entry name" value="REDOX-CYCLING DRUG-SENSING TRANSCRIPTIONAL ACTIVATOR SOXR"/>
    <property type="match status" value="1"/>
</dbReference>
<evidence type="ECO:0000256" key="1">
    <source>
        <dbReference type="ARBA" id="ARBA00022491"/>
    </source>
</evidence>
<accession>A0A3P3U246</accession>
<dbReference type="Proteomes" id="UP000267017">
    <property type="component" value="Unassembled WGS sequence"/>
</dbReference>
<keyword evidence="1" id="KW-0678">Repressor</keyword>
<dbReference type="EMBL" id="RRCN01000001">
    <property type="protein sequence ID" value="RRJ63688.1"/>
    <property type="molecule type" value="Genomic_DNA"/>
</dbReference>
<proteinExistence type="predicted"/>
<dbReference type="SUPFAM" id="SSF46955">
    <property type="entry name" value="Putative DNA-binding domain"/>
    <property type="match status" value="1"/>
</dbReference>
<dbReference type="InterPro" id="IPR047057">
    <property type="entry name" value="MerR_fam"/>
</dbReference>
<evidence type="ECO:0000259" key="5">
    <source>
        <dbReference type="PROSITE" id="PS50937"/>
    </source>
</evidence>
<name>A0A3P3U246_9BACL</name>
<organism evidence="6 7">
    <name type="scientific">Paenibacillus oralis</name>
    <dbReference type="NCBI Taxonomy" id="2490856"/>
    <lineage>
        <taxon>Bacteria</taxon>
        <taxon>Bacillati</taxon>
        <taxon>Bacillota</taxon>
        <taxon>Bacilli</taxon>
        <taxon>Bacillales</taxon>
        <taxon>Paenibacillaceae</taxon>
        <taxon>Paenibacillus</taxon>
    </lineage>
</organism>
<dbReference type="Gene3D" id="1.10.1660.10">
    <property type="match status" value="1"/>
</dbReference>
<keyword evidence="3" id="KW-0238">DNA-binding</keyword>
<feature type="domain" description="HTH merR-type" evidence="5">
    <location>
        <begin position="3"/>
        <end position="72"/>
    </location>
</feature>
<evidence type="ECO:0000256" key="2">
    <source>
        <dbReference type="ARBA" id="ARBA00023015"/>
    </source>
</evidence>
<dbReference type="AlphaFoldDB" id="A0A3P3U246"/>
<comment type="caution">
    <text evidence="6">The sequence shown here is derived from an EMBL/GenBank/DDBJ whole genome shotgun (WGS) entry which is preliminary data.</text>
</comment>
<dbReference type="PANTHER" id="PTHR30204:SF69">
    <property type="entry name" value="MERR-FAMILY TRANSCRIPTIONAL REGULATOR"/>
    <property type="match status" value="1"/>
</dbReference>
<dbReference type="GO" id="GO:0003700">
    <property type="term" value="F:DNA-binding transcription factor activity"/>
    <property type="evidence" value="ECO:0007669"/>
    <property type="project" value="InterPro"/>
</dbReference>
<keyword evidence="4" id="KW-0804">Transcription</keyword>
<keyword evidence="2" id="KW-0805">Transcription regulation</keyword>
<protein>
    <submittedName>
        <fullName evidence="6">MerR family transcriptional regulator</fullName>
    </submittedName>
</protein>
<gene>
    <name evidence="6" type="ORF">EHV15_12665</name>
</gene>
<evidence type="ECO:0000313" key="7">
    <source>
        <dbReference type="Proteomes" id="UP000267017"/>
    </source>
</evidence>
<sequence>MDRMRIGELTERAGVTQRTVRYYESIGLLPSGEREGNGHHYYTEETVARLRKIDQLKKLGLSLEDIRDVIELYFTDPSGVQPKRKVLGLLRQHLADTDEKLEALGQFRADLQSHIERFERWLETYDRA</sequence>
<keyword evidence="7" id="KW-1185">Reference proteome</keyword>
<dbReference type="RefSeq" id="WP_128631522.1">
    <property type="nucleotide sequence ID" value="NZ_RRCN01000001.1"/>
</dbReference>
<evidence type="ECO:0000313" key="6">
    <source>
        <dbReference type="EMBL" id="RRJ63688.1"/>
    </source>
</evidence>
<dbReference type="InterPro" id="IPR000551">
    <property type="entry name" value="MerR-type_HTH_dom"/>
</dbReference>
<dbReference type="InterPro" id="IPR009061">
    <property type="entry name" value="DNA-bd_dom_put_sf"/>
</dbReference>
<evidence type="ECO:0000256" key="3">
    <source>
        <dbReference type="ARBA" id="ARBA00023125"/>
    </source>
</evidence>
<dbReference type="PROSITE" id="PS50937">
    <property type="entry name" value="HTH_MERR_2"/>
    <property type="match status" value="1"/>
</dbReference>
<evidence type="ECO:0000256" key="4">
    <source>
        <dbReference type="ARBA" id="ARBA00023163"/>
    </source>
</evidence>
<reference evidence="6 7" key="1">
    <citation type="submission" date="2018-11" db="EMBL/GenBank/DDBJ databases">
        <title>Genome sequencing of Paenibacillus sp. KCOM 3021 (= ChDC PVNT-B20).</title>
        <authorList>
            <person name="Kook J.-K."/>
            <person name="Park S.-N."/>
            <person name="Lim Y.K."/>
        </authorList>
    </citation>
    <scope>NUCLEOTIDE SEQUENCE [LARGE SCALE GENOMIC DNA]</scope>
    <source>
        <strain evidence="6 7">KCOM 3021</strain>
    </source>
</reference>
<dbReference type="OrthoDB" id="9791488at2"/>